<name>A0A081KBD4_9GAMM</name>
<dbReference type="InterPro" id="IPR011250">
    <property type="entry name" value="OMP/PagP_B-barrel"/>
</dbReference>
<dbReference type="Pfam" id="PF13505">
    <property type="entry name" value="OMP_b-brl"/>
    <property type="match status" value="1"/>
</dbReference>
<dbReference type="Proteomes" id="UP000027997">
    <property type="component" value="Unassembled WGS sequence"/>
</dbReference>
<evidence type="ECO:0000313" key="5">
    <source>
        <dbReference type="Proteomes" id="UP000027997"/>
    </source>
</evidence>
<accession>A0A081KBD4</accession>
<organism evidence="4 5">
    <name type="scientific">Endozoicomonas elysicola</name>
    <dbReference type="NCBI Taxonomy" id="305900"/>
    <lineage>
        <taxon>Bacteria</taxon>
        <taxon>Pseudomonadati</taxon>
        <taxon>Pseudomonadota</taxon>
        <taxon>Gammaproteobacteria</taxon>
        <taxon>Oceanospirillales</taxon>
        <taxon>Endozoicomonadaceae</taxon>
        <taxon>Endozoicomonas</taxon>
    </lineage>
</organism>
<evidence type="ECO:0000313" key="4">
    <source>
        <dbReference type="EMBL" id="KEI71460.1"/>
    </source>
</evidence>
<comment type="caution">
    <text evidence="4">The sequence shown here is derived from an EMBL/GenBank/DDBJ whole genome shotgun (WGS) entry which is preliminary data.</text>
</comment>
<feature type="signal peptide" evidence="2">
    <location>
        <begin position="1"/>
        <end position="20"/>
    </location>
</feature>
<evidence type="ECO:0000256" key="1">
    <source>
        <dbReference type="ARBA" id="ARBA00022729"/>
    </source>
</evidence>
<dbReference type="STRING" id="305900.GV64_12545"/>
<dbReference type="InterPro" id="IPR027385">
    <property type="entry name" value="Beta-barrel_OMP"/>
</dbReference>
<dbReference type="InterPro" id="IPR006315">
    <property type="entry name" value="OM_autotransptr_brl_dom"/>
</dbReference>
<feature type="chain" id="PRO_5001758723" description="Outer membrane protein beta-barrel domain-containing protein" evidence="2">
    <location>
        <begin position="21"/>
        <end position="174"/>
    </location>
</feature>
<keyword evidence="5" id="KW-1185">Reference proteome</keyword>
<feature type="domain" description="Outer membrane protein beta-barrel" evidence="3">
    <location>
        <begin position="6"/>
        <end position="174"/>
    </location>
</feature>
<reference evidence="4 5" key="1">
    <citation type="submission" date="2014-06" db="EMBL/GenBank/DDBJ databases">
        <title>Whole Genome Sequences of Three Symbiotic Endozoicomonas Bacteria.</title>
        <authorList>
            <person name="Neave M.J."/>
            <person name="Apprill A."/>
            <person name="Voolstra C.R."/>
        </authorList>
    </citation>
    <scope>NUCLEOTIDE SEQUENCE [LARGE SCALE GENOMIC DNA]</scope>
    <source>
        <strain evidence="4 5">DSM 22380</strain>
    </source>
</reference>
<dbReference type="SUPFAM" id="SSF56925">
    <property type="entry name" value="OMPA-like"/>
    <property type="match status" value="1"/>
</dbReference>
<dbReference type="NCBIfam" id="TIGR01414">
    <property type="entry name" value="autotrans_barl"/>
    <property type="match status" value="1"/>
</dbReference>
<protein>
    <recommendedName>
        <fullName evidence="3">Outer membrane protein beta-barrel domain-containing protein</fullName>
    </recommendedName>
</protein>
<proteinExistence type="predicted"/>
<keyword evidence="1 2" id="KW-0732">Signal</keyword>
<gene>
    <name evidence="4" type="ORF">GV64_12545</name>
</gene>
<dbReference type="GO" id="GO:0019867">
    <property type="term" value="C:outer membrane"/>
    <property type="evidence" value="ECO:0007669"/>
    <property type="project" value="InterPro"/>
</dbReference>
<dbReference type="EMBL" id="JOJP01000001">
    <property type="protein sequence ID" value="KEI71460.1"/>
    <property type="molecule type" value="Genomic_DNA"/>
</dbReference>
<evidence type="ECO:0000259" key="3">
    <source>
        <dbReference type="Pfam" id="PF13505"/>
    </source>
</evidence>
<dbReference type="eggNOG" id="COG3637">
    <property type="taxonomic scope" value="Bacteria"/>
</dbReference>
<dbReference type="RefSeq" id="WP_020583059.1">
    <property type="nucleotide sequence ID" value="NZ_JOJP01000001.1"/>
</dbReference>
<dbReference type="AlphaFoldDB" id="A0A081KBD4"/>
<sequence>MNKKTLLALSLSILSPVAFAGGYAGGNVSVLDYSENGFEDMSVTAAAAKLGFQATDHISGELRVGFGLNDDSATAMGEDISLEIDNYFGAYGRVGMPVGDFYPYAVAGFTRVELTAGVTSMGVSMSDSGTSVSYGVGVDYSINEAISLNAEYMNLYDRDAVEIGGFSVGATYHF</sequence>
<evidence type="ECO:0000256" key="2">
    <source>
        <dbReference type="SAM" id="SignalP"/>
    </source>
</evidence>
<dbReference type="Gene3D" id="2.40.160.20">
    <property type="match status" value="1"/>
</dbReference>